<dbReference type="Pfam" id="PF01266">
    <property type="entry name" value="DAO"/>
    <property type="match status" value="1"/>
</dbReference>
<organism evidence="7 8">
    <name type="scientific">Branchiostoma belcheri</name>
    <name type="common">Amphioxus</name>
    <dbReference type="NCBI Taxonomy" id="7741"/>
    <lineage>
        <taxon>Eukaryota</taxon>
        <taxon>Metazoa</taxon>
        <taxon>Chordata</taxon>
        <taxon>Cephalochordata</taxon>
        <taxon>Leptocardii</taxon>
        <taxon>Amphioxiformes</taxon>
        <taxon>Branchiostomatidae</taxon>
        <taxon>Branchiostoma</taxon>
    </lineage>
</organism>
<keyword evidence="3" id="KW-0285">Flavoprotein</keyword>
<dbReference type="GO" id="GO:0050660">
    <property type="term" value="F:flavin adenine dinucleotide binding"/>
    <property type="evidence" value="ECO:0007669"/>
    <property type="project" value="InterPro"/>
</dbReference>
<dbReference type="Gene3D" id="3.30.9.10">
    <property type="entry name" value="D-Amino Acid Oxidase, subunit A, domain 2"/>
    <property type="match status" value="1"/>
</dbReference>
<dbReference type="SUPFAM" id="SSF51905">
    <property type="entry name" value="FAD/NAD(P)-binding domain"/>
    <property type="match status" value="1"/>
</dbReference>
<accession>A0A6P5AKD2</accession>
<dbReference type="NCBIfam" id="NF008425">
    <property type="entry name" value="PRK11259.1"/>
    <property type="match status" value="1"/>
</dbReference>
<name>A0A6P5AKD2_BRABE</name>
<comment type="similarity">
    <text evidence="2">Belongs to the MSOX/MTOX family.</text>
</comment>
<reference evidence="8" key="1">
    <citation type="submission" date="2025-08" db="UniProtKB">
        <authorList>
            <consortium name="RefSeq"/>
        </authorList>
    </citation>
    <scope>IDENTIFICATION</scope>
    <source>
        <tissue evidence="8">Gonad</tissue>
    </source>
</reference>
<evidence type="ECO:0000313" key="8">
    <source>
        <dbReference type="RefSeq" id="XP_019646704.1"/>
    </source>
</evidence>
<dbReference type="InterPro" id="IPR006076">
    <property type="entry name" value="FAD-dep_OxRdtase"/>
</dbReference>
<keyword evidence="4" id="KW-0274">FAD</keyword>
<keyword evidence="7" id="KW-1185">Reference proteome</keyword>
<feature type="domain" description="FAD dependent oxidoreductase" evidence="6">
    <location>
        <begin position="10"/>
        <end position="362"/>
    </location>
</feature>
<dbReference type="RefSeq" id="XP_019646704.1">
    <property type="nucleotide sequence ID" value="XM_019791145.1"/>
</dbReference>
<dbReference type="GeneID" id="109487165"/>
<evidence type="ECO:0000313" key="7">
    <source>
        <dbReference type="Proteomes" id="UP000515135"/>
    </source>
</evidence>
<comment type="cofactor">
    <cofactor evidence="1">
        <name>FAD</name>
        <dbReference type="ChEBI" id="CHEBI:57692"/>
    </cofactor>
</comment>
<dbReference type="InterPro" id="IPR036188">
    <property type="entry name" value="FAD/NAD-bd_sf"/>
</dbReference>
<dbReference type="AlphaFoldDB" id="A0A6P5AKD2"/>
<dbReference type="InterPro" id="IPR045170">
    <property type="entry name" value="MTOX"/>
</dbReference>
<dbReference type="Gene3D" id="3.50.50.60">
    <property type="entry name" value="FAD/NAD(P)-binding domain"/>
    <property type="match status" value="1"/>
</dbReference>
<dbReference type="SUPFAM" id="SSF54373">
    <property type="entry name" value="FAD-linked reductases, C-terminal domain"/>
    <property type="match status" value="1"/>
</dbReference>
<evidence type="ECO:0000259" key="6">
    <source>
        <dbReference type="Pfam" id="PF01266"/>
    </source>
</evidence>
<dbReference type="GO" id="GO:0008115">
    <property type="term" value="F:sarcosine oxidase activity"/>
    <property type="evidence" value="ECO:0007669"/>
    <property type="project" value="TreeGrafter"/>
</dbReference>
<evidence type="ECO:0000256" key="1">
    <source>
        <dbReference type="ARBA" id="ARBA00001974"/>
    </source>
</evidence>
<evidence type="ECO:0000256" key="2">
    <source>
        <dbReference type="ARBA" id="ARBA00010989"/>
    </source>
</evidence>
<evidence type="ECO:0000256" key="5">
    <source>
        <dbReference type="ARBA" id="ARBA00023002"/>
    </source>
</evidence>
<dbReference type="PANTHER" id="PTHR10961">
    <property type="entry name" value="PEROXISOMAL SARCOSINE OXIDASE"/>
    <property type="match status" value="1"/>
</dbReference>
<protein>
    <submittedName>
        <fullName evidence="8">Peroxisomal sarcosine oxidase-like</fullName>
    </submittedName>
</protein>
<dbReference type="GO" id="GO:0050031">
    <property type="term" value="F:L-pipecolate oxidase activity"/>
    <property type="evidence" value="ECO:0007669"/>
    <property type="project" value="TreeGrafter"/>
</dbReference>
<dbReference type="Proteomes" id="UP000515135">
    <property type="component" value="Unplaced"/>
</dbReference>
<dbReference type="OrthoDB" id="424974at2759"/>
<keyword evidence="5" id="KW-0560">Oxidoreductase</keyword>
<dbReference type="KEGG" id="bbel:109487165"/>
<dbReference type="PANTHER" id="PTHR10961:SF46">
    <property type="entry name" value="PEROXISOMAL SARCOSINE OXIDASE"/>
    <property type="match status" value="1"/>
</dbReference>
<proteinExistence type="inferred from homology"/>
<dbReference type="GO" id="GO:0033514">
    <property type="term" value="P:L-lysine catabolic process to acetyl-CoA via L-pipecolate"/>
    <property type="evidence" value="ECO:0007669"/>
    <property type="project" value="TreeGrafter"/>
</dbReference>
<sequence>MTEPGTCMWDCVVVGAGVMGSATSLQLVQNGARTLLLEQFCLPHSRGSSWGQTRATRKSYKQEHYARMAAGSNRLWRQVEMETGTKLTVDARHFAWGRPENPILQDIQENLQKVGVHSKLLTNQELQREFPMLRFPGDYVGVSEEGAGLIKADQAVRALQDLFVQKGGCLRDGEAVTGITPGPTVTVVTSERTIQTRRLVLTCGPWTSKLLDGLGLELPLETLRINVCYWKEREPSSHSLQSNFPVFKDEETGVYGMPCFEYPDMMKITRHTGHAADPDNRDANMQADLTFDLRFLSDFVRKFFPGLYDKPSIVETCMYTNTPDGEYILDRHPGHRNIVIGAGFSGHGFKLAPMVGKLLCELTLDKPPSLDMAPFRLDRFTSRKAVSKL</sequence>
<gene>
    <name evidence="8" type="primary">LOC109487165</name>
</gene>
<evidence type="ECO:0000256" key="4">
    <source>
        <dbReference type="ARBA" id="ARBA00022827"/>
    </source>
</evidence>
<evidence type="ECO:0000256" key="3">
    <source>
        <dbReference type="ARBA" id="ARBA00022630"/>
    </source>
</evidence>
<dbReference type="GO" id="GO:0005777">
    <property type="term" value="C:peroxisome"/>
    <property type="evidence" value="ECO:0007669"/>
    <property type="project" value="TreeGrafter"/>
</dbReference>